<accession>A0ABS8V743</accession>
<feature type="non-terminal residue" evidence="1">
    <location>
        <position position="1"/>
    </location>
</feature>
<sequence length="73" mass="8070">DDSKSLAAVPSWRMIFRHSGTAVADDARQKKGVLVRDSKNFELGSGLRARLGATSYGGALQRWDFRCSETVIR</sequence>
<proteinExistence type="predicted"/>
<reference evidence="1 2" key="1">
    <citation type="journal article" date="2021" name="BMC Genomics">
        <title>Datura genome reveals duplications of psychoactive alkaloid biosynthetic genes and high mutation rate following tissue culture.</title>
        <authorList>
            <person name="Rajewski A."/>
            <person name="Carter-House D."/>
            <person name="Stajich J."/>
            <person name="Litt A."/>
        </authorList>
    </citation>
    <scope>NUCLEOTIDE SEQUENCE [LARGE SCALE GENOMIC DNA]</scope>
    <source>
        <strain evidence="1">AR-01</strain>
    </source>
</reference>
<comment type="caution">
    <text evidence="1">The sequence shown here is derived from an EMBL/GenBank/DDBJ whole genome shotgun (WGS) entry which is preliminary data.</text>
</comment>
<organism evidence="1 2">
    <name type="scientific">Datura stramonium</name>
    <name type="common">Jimsonweed</name>
    <name type="synonym">Common thornapple</name>
    <dbReference type="NCBI Taxonomy" id="4076"/>
    <lineage>
        <taxon>Eukaryota</taxon>
        <taxon>Viridiplantae</taxon>
        <taxon>Streptophyta</taxon>
        <taxon>Embryophyta</taxon>
        <taxon>Tracheophyta</taxon>
        <taxon>Spermatophyta</taxon>
        <taxon>Magnoliopsida</taxon>
        <taxon>eudicotyledons</taxon>
        <taxon>Gunneridae</taxon>
        <taxon>Pentapetalae</taxon>
        <taxon>asterids</taxon>
        <taxon>lamiids</taxon>
        <taxon>Solanales</taxon>
        <taxon>Solanaceae</taxon>
        <taxon>Solanoideae</taxon>
        <taxon>Datureae</taxon>
        <taxon>Datura</taxon>
    </lineage>
</organism>
<evidence type="ECO:0000313" key="2">
    <source>
        <dbReference type="Proteomes" id="UP000823775"/>
    </source>
</evidence>
<name>A0ABS8V743_DATST</name>
<dbReference type="EMBL" id="JACEIK010003643">
    <property type="protein sequence ID" value="MCD9642544.1"/>
    <property type="molecule type" value="Genomic_DNA"/>
</dbReference>
<evidence type="ECO:0000313" key="1">
    <source>
        <dbReference type="EMBL" id="MCD9642544.1"/>
    </source>
</evidence>
<feature type="non-terminal residue" evidence="1">
    <location>
        <position position="73"/>
    </location>
</feature>
<dbReference type="Proteomes" id="UP000823775">
    <property type="component" value="Unassembled WGS sequence"/>
</dbReference>
<protein>
    <submittedName>
        <fullName evidence="1">Uncharacterized protein</fullName>
    </submittedName>
</protein>
<gene>
    <name evidence="1" type="ORF">HAX54_029403</name>
</gene>
<keyword evidence="2" id="KW-1185">Reference proteome</keyword>